<feature type="domain" description="Pre-mRNA-splicing factor SLU7" evidence="11">
    <location>
        <begin position="185"/>
        <end position="446"/>
    </location>
</feature>
<gene>
    <name evidence="12" type="ORF">NAV_LOCUS1493</name>
</gene>
<evidence type="ECO:0000256" key="2">
    <source>
        <dbReference type="ARBA" id="ARBA00007203"/>
    </source>
</evidence>
<feature type="compositionally biased region" description="Basic residues" evidence="10">
    <location>
        <begin position="557"/>
        <end position="581"/>
    </location>
</feature>
<protein>
    <recommendedName>
        <fullName evidence="3 8">Pre-mRNA-splicing factor SLU7</fullName>
    </recommendedName>
</protein>
<keyword evidence="13" id="KW-1185">Reference proteome</keyword>
<reference evidence="12 13" key="1">
    <citation type="submission" date="2018-08" db="EMBL/GenBank/DDBJ databases">
        <authorList>
            <person name="Laetsch R D."/>
            <person name="Stevens L."/>
            <person name="Kumar S."/>
            <person name="Blaxter L. M."/>
        </authorList>
    </citation>
    <scope>NUCLEOTIDE SEQUENCE [LARGE SCALE GENOMIC DNA]</scope>
</reference>
<proteinExistence type="inferred from homology"/>
<feature type="compositionally biased region" description="Basic and acidic residues" evidence="10">
    <location>
        <begin position="534"/>
        <end position="556"/>
    </location>
</feature>
<keyword evidence="7 8" id="KW-0539">Nucleus</keyword>
<feature type="compositionally biased region" description="Basic and acidic residues" evidence="10">
    <location>
        <begin position="590"/>
        <end position="611"/>
    </location>
</feature>
<name>A0A498S9I0_ACAVI</name>
<feature type="compositionally biased region" description="Low complexity" evidence="10">
    <location>
        <begin position="515"/>
        <end position="526"/>
    </location>
</feature>
<feature type="region of interest" description="Disordered" evidence="10">
    <location>
        <begin position="491"/>
        <end position="622"/>
    </location>
</feature>
<comment type="function">
    <text evidence="8">Involved in pre-mRNA splicing.</text>
</comment>
<evidence type="ECO:0000256" key="5">
    <source>
        <dbReference type="ARBA" id="ARBA00022728"/>
    </source>
</evidence>
<dbReference type="GO" id="GO:0000398">
    <property type="term" value="P:mRNA splicing, via spliceosome"/>
    <property type="evidence" value="ECO:0007669"/>
    <property type="project" value="UniProtKB-UniRule"/>
</dbReference>
<keyword evidence="5 8" id="KW-0747">Spliceosome</keyword>
<keyword evidence="4 8" id="KW-0507">mRNA processing</keyword>
<dbReference type="PANTHER" id="PTHR12942:SF2">
    <property type="entry name" value="PRE-MRNA-SPLICING FACTOR SLU7"/>
    <property type="match status" value="1"/>
</dbReference>
<dbReference type="InterPro" id="IPR039974">
    <property type="entry name" value="Splicing_factor_SLU7"/>
</dbReference>
<dbReference type="STRING" id="6277.A0A498S9I0"/>
<evidence type="ECO:0000313" key="13">
    <source>
        <dbReference type="Proteomes" id="UP000276991"/>
    </source>
</evidence>
<keyword evidence="9" id="KW-0175">Coiled coil</keyword>
<dbReference type="EMBL" id="UPTC01000130">
    <property type="protein sequence ID" value="VBB26663.1"/>
    <property type="molecule type" value="Genomic_DNA"/>
</dbReference>
<comment type="subcellular location">
    <subcellularLocation>
        <location evidence="1 8">Nucleus</location>
    </subcellularLocation>
</comment>
<accession>A0A498S9I0</accession>
<evidence type="ECO:0000256" key="8">
    <source>
        <dbReference type="RuleBase" id="RU367071"/>
    </source>
</evidence>
<evidence type="ECO:0000256" key="9">
    <source>
        <dbReference type="SAM" id="Coils"/>
    </source>
</evidence>
<dbReference type="PANTHER" id="PTHR12942">
    <property type="entry name" value="STEP II SPLICING FACTOR SLU7"/>
    <property type="match status" value="1"/>
</dbReference>
<comment type="subunit">
    <text evidence="8">Associated with the spliceosome.</text>
</comment>
<organism evidence="12 13">
    <name type="scientific">Acanthocheilonema viteae</name>
    <name type="common">Filarial nematode worm</name>
    <name type="synonym">Dipetalonema viteae</name>
    <dbReference type="NCBI Taxonomy" id="6277"/>
    <lineage>
        <taxon>Eukaryota</taxon>
        <taxon>Metazoa</taxon>
        <taxon>Ecdysozoa</taxon>
        <taxon>Nematoda</taxon>
        <taxon>Chromadorea</taxon>
        <taxon>Rhabditida</taxon>
        <taxon>Spirurina</taxon>
        <taxon>Spiruromorpha</taxon>
        <taxon>Filarioidea</taxon>
        <taxon>Onchocercidae</taxon>
        <taxon>Acanthocheilonema</taxon>
    </lineage>
</organism>
<evidence type="ECO:0000256" key="4">
    <source>
        <dbReference type="ARBA" id="ARBA00022664"/>
    </source>
</evidence>
<dbReference type="Proteomes" id="UP000276991">
    <property type="component" value="Unassembled WGS sequence"/>
</dbReference>
<dbReference type="Pfam" id="PF11708">
    <property type="entry name" value="Slu7"/>
    <property type="match status" value="1"/>
</dbReference>
<comment type="similarity">
    <text evidence="2 8">Belongs to the SLU7 family.</text>
</comment>
<evidence type="ECO:0000256" key="6">
    <source>
        <dbReference type="ARBA" id="ARBA00023187"/>
    </source>
</evidence>
<keyword evidence="6 8" id="KW-0508">mRNA splicing</keyword>
<sequence>MVEFSDARSKTRVCQGVVNQEKKKGMATNASEIPVSKLLKQEIGISDVQEGRKSKDEYRKQKDLEEEQKLGIAPATVDVVTGRDINPHIPEFIAKHPWYVPADGPTLQHQRPHEERQIKWSSIDDWYKRGVTNERATKFRKGACENCGAMTHRKKDCLERPRKVGAMWTNQDIAPDEYVQPKLTLGWDAKRDRWNGYDPQTYKQVVEEHEKLEQTRKLLREEKMKGELLKEELEAGEGTHHMVEEPADEDMYADDADMAGVTVDMDSRTRITVRNLRIREDTAKYLYNLDPNGPYYDPKSRSMRENPFANVPGKEKEAAKFAGENFIRYTGEVVQANEAQVFAWQARCKGIDVHALAEPTKLEAMKKEFEQQKLSAKEEHKRKLLEKYGGEKYLHAPPKELLLAQTENYVEYNRKGKIIKGEERRVVLSRYEEDKYLNNHKSVWGSYWKSGQWGFACCHSLVKNSYCLGEAGKAINATNAEATVARQNVITNTGPSIKQETADKASENEQEGDENSSIGSESSSDTSDSELDVEEKREREKERQFELERVKRDERRREKKREKRKRQKERKNKNKKAMKLKKSSDGISSDDEKKKNRELEQAIKKINKDREDAEESIQLGDRKRRYHSNYDVSAPTPAEMEAYKLTKIHANDPMASFIKKRQRKHSKKH</sequence>
<evidence type="ECO:0000259" key="11">
    <source>
        <dbReference type="Pfam" id="PF11708"/>
    </source>
</evidence>
<evidence type="ECO:0000256" key="1">
    <source>
        <dbReference type="ARBA" id="ARBA00004123"/>
    </source>
</evidence>
<evidence type="ECO:0000256" key="10">
    <source>
        <dbReference type="SAM" id="MobiDB-lite"/>
    </source>
</evidence>
<dbReference type="InterPro" id="IPR021715">
    <property type="entry name" value="Slu7_dom"/>
</dbReference>
<dbReference type="GO" id="GO:0005681">
    <property type="term" value="C:spliceosomal complex"/>
    <property type="evidence" value="ECO:0007669"/>
    <property type="project" value="UniProtKB-UniRule"/>
</dbReference>
<evidence type="ECO:0000256" key="3">
    <source>
        <dbReference type="ARBA" id="ARBA00021377"/>
    </source>
</evidence>
<dbReference type="OrthoDB" id="249612at2759"/>
<evidence type="ECO:0000313" key="12">
    <source>
        <dbReference type="EMBL" id="VBB26663.1"/>
    </source>
</evidence>
<evidence type="ECO:0000256" key="7">
    <source>
        <dbReference type="ARBA" id="ARBA00023242"/>
    </source>
</evidence>
<feature type="coiled-coil region" evidence="9">
    <location>
        <begin position="202"/>
        <end position="232"/>
    </location>
</feature>
<dbReference type="AlphaFoldDB" id="A0A498S9I0"/>
<dbReference type="GO" id="GO:0030628">
    <property type="term" value="F:pre-mRNA 3'-splice site binding"/>
    <property type="evidence" value="ECO:0007669"/>
    <property type="project" value="UniProtKB-UniRule"/>
</dbReference>